<keyword evidence="4 5" id="KW-0413">Isomerase</keyword>
<feature type="region of interest" description="Disordered" evidence="6">
    <location>
        <begin position="185"/>
        <end position="397"/>
    </location>
</feature>
<evidence type="ECO:0000313" key="8">
    <source>
        <dbReference type="EMBL" id="CAD6263561.1"/>
    </source>
</evidence>
<evidence type="ECO:0000256" key="2">
    <source>
        <dbReference type="ARBA" id="ARBA00013194"/>
    </source>
</evidence>
<dbReference type="EMBL" id="CAJGYO010000012">
    <property type="protein sequence ID" value="CAD6263561.1"/>
    <property type="molecule type" value="Genomic_DNA"/>
</dbReference>
<dbReference type="PIRSF" id="PIRSF001473">
    <property type="entry name" value="FK506-bp_FPR3"/>
    <property type="match status" value="1"/>
</dbReference>
<evidence type="ECO:0000259" key="7">
    <source>
        <dbReference type="PROSITE" id="PS50059"/>
    </source>
</evidence>
<feature type="compositionally biased region" description="Basic and acidic residues" evidence="6">
    <location>
        <begin position="306"/>
        <end position="318"/>
    </location>
</feature>
<feature type="domain" description="PPIase FKBP-type" evidence="7">
    <location>
        <begin position="422"/>
        <end position="508"/>
    </location>
</feature>
<dbReference type="Proteomes" id="UP000604825">
    <property type="component" value="Unassembled WGS sequence"/>
</dbReference>
<dbReference type="InterPro" id="IPR041232">
    <property type="entry name" value="NPL"/>
</dbReference>
<dbReference type="SUPFAM" id="SSF54534">
    <property type="entry name" value="FKBP-like"/>
    <property type="match status" value="1"/>
</dbReference>
<comment type="catalytic activity">
    <reaction evidence="1 5">
        <text>[protein]-peptidylproline (omega=180) = [protein]-peptidylproline (omega=0)</text>
        <dbReference type="Rhea" id="RHEA:16237"/>
        <dbReference type="Rhea" id="RHEA-COMP:10747"/>
        <dbReference type="Rhea" id="RHEA-COMP:10748"/>
        <dbReference type="ChEBI" id="CHEBI:83833"/>
        <dbReference type="ChEBI" id="CHEBI:83834"/>
        <dbReference type="EC" id="5.2.1.8"/>
    </reaction>
</comment>
<dbReference type="PANTHER" id="PTHR43811:SF19">
    <property type="entry name" value="39 KDA FK506-BINDING NUCLEAR PROTEIN"/>
    <property type="match status" value="1"/>
</dbReference>
<name>A0A811R2H5_9POAL</name>
<evidence type="ECO:0000256" key="1">
    <source>
        <dbReference type="ARBA" id="ARBA00000971"/>
    </source>
</evidence>
<feature type="region of interest" description="Disordered" evidence="6">
    <location>
        <begin position="107"/>
        <end position="163"/>
    </location>
</feature>
<dbReference type="PROSITE" id="PS50059">
    <property type="entry name" value="FKBP_PPIASE"/>
    <property type="match status" value="1"/>
</dbReference>
<organism evidence="8 9">
    <name type="scientific">Miscanthus lutarioriparius</name>
    <dbReference type="NCBI Taxonomy" id="422564"/>
    <lineage>
        <taxon>Eukaryota</taxon>
        <taxon>Viridiplantae</taxon>
        <taxon>Streptophyta</taxon>
        <taxon>Embryophyta</taxon>
        <taxon>Tracheophyta</taxon>
        <taxon>Spermatophyta</taxon>
        <taxon>Magnoliopsida</taxon>
        <taxon>Liliopsida</taxon>
        <taxon>Poales</taxon>
        <taxon>Poaceae</taxon>
        <taxon>PACMAD clade</taxon>
        <taxon>Panicoideae</taxon>
        <taxon>Andropogonodae</taxon>
        <taxon>Andropogoneae</taxon>
        <taxon>Saccharinae</taxon>
        <taxon>Miscanthus</taxon>
    </lineage>
</organism>
<dbReference type="EC" id="5.2.1.8" evidence="2 5"/>
<evidence type="ECO:0000256" key="4">
    <source>
        <dbReference type="ARBA" id="ARBA00023235"/>
    </source>
</evidence>
<keyword evidence="9" id="KW-1185">Reference proteome</keyword>
<dbReference type="InterPro" id="IPR001179">
    <property type="entry name" value="PPIase_FKBP_dom"/>
</dbReference>
<evidence type="ECO:0000256" key="6">
    <source>
        <dbReference type="SAM" id="MobiDB-lite"/>
    </source>
</evidence>
<evidence type="ECO:0000313" key="9">
    <source>
        <dbReference type="Proteomes" id="UP000604825"/>
    </source>
</evidence>
<dbReference type="FunFam" id="3.10.50.40:FF:000006">
    <property type="entry name" value="Peptidyl-prolyl cis-trans isomerase"/>
    <property type="match status" value="1"/>
</dbReference>
<dbReference type="PANTHER" id="PTHR43811">
    <property type="entry name" value="FKBP-TYPE PEPTIDYL-PROLYL CIS-TRANS ISOMERASE FKPA"/>
    <property type="match status" value="1"/>
</dbReference>
<dbReference type="AlphaFoldDB" id="A0A811R2H5"/>
<feature type="compositionally biased region" description="Basic and acidic residues" evidence="6">
    <location>
        <begin position="250"/>
        <end position="262"/>
    </location>
</feature>
<feature type="compositionally biased region" description="Acidic residues" evidence="6">
    <location>
        <begin position="123"/>
        <end position="133"/>
    </location>
</feature>
<evidence type="ECO:0000256" key="3">
    <source>
        <dbReference type="ARBA" id="ARBA00023110"/>
    </source>
</evidence>
<reference evidence="8" key="1">
    <citation type="submission" date="2020-10" db="EMBL/GenBank/DDBJ databases">
        <authorList>
            <person name="Han B."/>
            <person name="Lu T."/>
            <person name="Zhao Q."/>
            <person name="Huang X."/>
            <person name="Zhao Y."/>
        </authorList>
    </citation>
    <scope>NUCLEOTIDE SEQUENCE</scope>
</reference>
<dbReference type="Pfam" id="PF00254">
    <property type="entry name" value="FKBP_C"/>
    <property type="match status" value="1"/>
</dbReference>
<evidence type="ECO:0000256" key="5">
    <source>
        <dbReference type="PROSITE-ProRule" id="PRU00277"/>
    </source>
</evidence>
<feature type="compositionally biased region" description="Acidic residues" evidence="6">
    <location>
        <begin position="141"/>
        <end position="154"/>
    </location>
</feature>
<dbReference type="OrthoDB" id="1902587at2759"/>
<accession>A0A811R2H5</accession>
<feature type="compositionally biased region" description="Basic and acidic residues" evidence="6">
    <location>
        <begin position="227"/>
        <end position="236"/>
    </location>
</feature>
<keyword evidence="3 5" id="KW-0697">Rotamase</keyword>
<dbReference type="Pfam" id="PF17800">
    <property type="entry name" value="NPL"/>
    <property type="match status" value="1"/>
</dbReference>
<dbReference type="GO" id="GO:0005634">
    <property type="term" value="C:nucleus"/>
    <property type="evidence" value="ECO:0007669"/>
    <property type="project" value="UniProtKB-ARBA"/>
</dbReference>
<comment type="caution">
    <text evidence="8">The sequence shown here is derived from an EMBL/GenBank/DDBJ whole genome shotgun (WGS) entry which is preliminary data.</text>
</comment>
<dbReference type="InterPro" id="IPR046357">
    <property type="entry name" value="PPIase_dom_sf"/>
</dbReference>
<proteinExistence type="predicted"/>
<dbReference type="Gene3D" id="2.60.120.340">
    <property type="entry name" value="Nucleoplasmin core domain"/>
    <property type="match status" value="1"/>
</dbReference>
<dbReference type="Gene3D" id="3.10.50.40">
    <property type="match status" value="1"/>
</dbReference>
<gene>
    <name evidence="8" type="ORF">NCGR_LOCUS46866</name>
</gene>
<sequence length="511" mass="55801">MSSFWGVEVKPGKPYTLTHGDFIGRLRLTQATLGVEVGKGEKGTGVKRCVLQCSIENKDPVFLCVLMPEQSETCHLELEFEEEVTFSVIGRRSIHLAGYYVTDVCGEDRSDSDSGSDSHGSDEDGFLEEDDDGNMVMGYSDSEDDDSESDDEEMTMAYNQGRGKSSVVIEEIQEDDKAAVAEVQKGSKKKQCRENGDESQLQLAVRNPLTESLESEDEDGFPVSFSESKKSSESVSKKKGGSESVSNKKGGKDKEINNEDRKRKSGAISDLGDSSGEVKAEIDGASSKKKKKAKDKSTAMDTGKVNNEEKEIKQHDSPADPVSTKQKKKKNKNKSASEVDASEQSAKNNNIHKDNEEASAQEASKKNKKKKADDINRSESQATTGLGESDSKEPLQTRTFANGMIIQEVEMGKPDGKKATRGKKVSVRYIGKLKNGTIFDSNVSGRPFEFRLGVGQVISGWDVGVNGMRVGDKRRLTIPPSMGYGGKRVGQIPQNSTLIFDVELVNARKNV</sequence>
<protein>
    <recommendedName>
        <fullName evidence="2 5">peptidylprolyl isomerase</fullName>
        <ecNumber evidence="2 5">5.2.1.8</ecNumber>
    </recommendedName>
</protein>
<dbReference type="GO" id="GO:0003755">
    <property type="term" value="F:peptidyl-prolyl cis-trans isomerase activity"/>
    <property type="evidence" value="ECO:0007669"/>
    <property type="project" value="UniProtKB-KW"/>
</dbReference>
<dbReference type="InterPro" id="IPR023566">
    <property type="entry name" value="PPIase_Fpr3/Fpr4-like"/>
</dbReference>